<feature type="domain" description="ABC transporter" evidence="4">
    <location>
        <begin position="2"/>
        <end position="230"/>
    </location>
</feature>
<keyword evidence="1" id="KW-0677">Repeat</keyword>
<organism evidence="5 6">
    <name type="scientific">Dielma fastidiosa</name>
    <dbReference type="NCBI Taxonomy" id="1034346"/>
    <lineage>
        <taxon>Bacteria</taxon>
        <taxon>Bacillati</taxon>
        <taxon>Bacillota</taxon>
        <taxon>Erysipelotrichia</taxon>
        <taxon>Erysipelotrichales</taxon>
        <taxon>Erysipelotrichaceae</taxon>
        <taxon>Dielma</taxon>
    </lineage>
</organism>
<dbReference type="PROSITE" id="PS00211">
    <property type="entry name" value="ABC_TRANSPORTER_1"/>
    <property type="match status" value="1"/>
</dbReference>
<keyword evidence="2" id="KW-0547">Nucleotide-binding</keyword>
<dbReference type="STRING" id="1034346.GCA_000313565_03199"/>
<name>A0A318KHG5_9FIRM</name>
<protein>
    <submittedName>
        <fullName evidence="5">ATPase subunit of ABC transporter with duplicated ATPase domains</fullName>
    </submittedName>
</protein>
<evidence type="ECO:0000313" key="5">
    <source>
        <dbReference type="EMBL" id="PXX77281.1"/>
    </source>
</evidence>
<sequence length="517" mass="59629">MLIIKNLTIKNAKGSILLDDFSLTLSSHDKAAIIGEEGNGKSTLLKAVYDQSLIDEYASVSGVIQKNNCRIGMLSQKLDSAWFDSAICDYCLKETVDEEIAYERYNELMNLEKLCVQLRLDPLMLSSQQLIKTLSGGEKVKLQLLKLMSRHYDVLLLDEPTNDLDLDTLMWLERFMNEYEGALLYVSHDETLLSRTATRIILLEQVNKKTKVRHSIYNIGYDQFVQEHQASAIKAEQLANKEKEIYEKKREKLLKILNAVHDAQNSCSRQDPHTARLLKKKMHSVKSMEKRFEKESYTKLDTVEEAIDVMFDDFDWNPSKVILDADFCVEVADQRLIEPFELHVRGFEKVVFIGPNGCGKTTLMKQIIELLKNRSDLKLGIMPQNYQEQMPYEMAAVDFLAPDHDKDTVTRAREMLGRMKFTRDEMAAPIHSLSEGQKAKLFLLRFIMEQCNVLLLDEPTRNLSPMSNPALRECLCDFKGCILSVSHDRRYIQEVCTTIYQVKEKQLFKIDKLQLEL</sequence>
<dbReference type="Proteomes" id="UP000247612">
    <property type="component" value="Unassembled WGS sequence"/>
</dbReference>
<evidence type="ECO:0000256" key="1">
    <source>
        <dbReference type="ARBA" id="ARBA00022737"/>
    </source>
</evidence>
<dbReference type="CDD" id="cd03221">
    <property type="entry name" value="ABCF_EF-3"/>
    <property type="match status" value="1"/>
</dbReference>
<dbReference type="PANTHER" id="PTHR19211:SF14">
    <property type="entry name" value="ATP-BINDING CASSETTE SUB-FAMILY F MEMBER 1"/>
    <property type="match status" value="1"/>
</dbReference>
<comment type="caution">
    <text evidence="5">The sequence shown here is derived from an EMBL/GenBank/DDBJ whole genome shotgun (WGS) entry which is preliminary data.</text>
</comment>
<accession>A0A318KHG5</accession>
<dbReference type="InterPro" id="IPR027417">
    <property type="entry name" value="P-loop_NTPase"/>
</dbReference>
<dbReference type="PANTHER" id="PTHR19211">
    <property type="entry name" value="ATP-BINDING TRANSPORT PROTEIN-RELATED"/>
    <property type="match status" value="1"/>
</dbReference>
<evidence type="ECO:0000313" key="6">
    <source>
        <dbReference type="Proteomes" id="UP000247612"/>
    </source>
</evidence>
<dbReference type="SMART" id="SM00382">
    <property type="entry name" value="AAA"/>
    <property type="match status" value="2"/>
</dbReference>
<dbReference type="RefSeq" id="WP_022939475.1">
    <property type="nucleotide sequence ID" value="NZ_CABKRQ010000010.1"/>
</dbReference>
<dbReference type="AlphaFoldDB" id="A0A318KHG5"/>
<gene>
    <name evidence="5" type="ORF">DES51_11130</name>
</gene>
<dbReference type="GO" id="GO:0005524">
    <property type="term" value="F:ATP binding"/>
    <property type="evidence" value="ECO:0007669"/>
    <property type="project" value="UniProtKB-KW"/>
</dbReference>
<keyword evidence="6" id="KW-1185">Reference proteome</keyword>
<evidence type="ECO:0000256" key="2">
    <source>
        <dbReference type="ARBA" id="ARBA00022741"/>
    </source>
</evidence>
<dbReference type="InterPro" id="IPR017871">
    <property type="entry name" value="ABC_transporter-like_CS"/>
</dbReference>
<dbReference type="EMBL" id="QJKH01000011">
    <property type="protein sequence ID" value="PXX77281.1"/>
    <property type="molecule type" value="Genomic_DNA"/>
</dbReference>
<dbReference type="Pfam" id="PF00005">
    <property type="entry name" value="ABC_tran"/>
    <property type="match status" value="2"/>
</dbReference>
<dbReference type="InterPro" id="IPR003439">
    <property type="entry name" value="ABC_transporter-like_ATP-bd"/>
</dbReference>
<dbReference type="Gene3D" id="3.40.50.300">
    <property type="entry name" value="P-loop containing nucleotide triphosphate hydrolases"/>
    <property type="match status" value="2"/>
</dbReference>
<dbReference type="GO" id="GO:0016887">
    <property type="term" value="F:ATP hydrolysis activity"/>
    <property type="evidence" value="ECO:0007669"/>
    <property type="project" value="InterPro"/>
</dbReference>
<dbReference type="InterPro" id="IPR050611">
    <property type="entry name" value="ABCF"/>
</dbReference>
<proteinExistence type="predicted"/>
<dbReference type="PROSITE" id="PS50893">
    <property type="entry name" value="ABC_TRANSPORTER_2"/>
    <property type="match status" value="1"/>
</dbReference>
<evidence type="ECO:0000256" key="3">
    <source>
        <dbReference type="ARBA" id="ARBA00022840"/>
    </source>
</evidence>
<dbReference type="InterPro" id="IPR003593">
    <property type="entry name" value="AAA+_ATPase"/>
</dbReference>
<evidence type="ECO:0000259" key="4">
    <source>
        <dbReference type="PROSITE" id="PS50893"/>
    </source>
</evidence>
<keyword evidence="3" id="KW-0067">ATP-binding</keyword>
<dbReference type="OrthoDB" id="9801441at2"/>
<dbReference type="SUPFAM" id="SSF52540">
    <property type="entry name" value="P-loop containing nucleoside triphosphate hydrolases"/>
    <property type="match status" value="2"/>
</dbReference>
<reference evidence="5 6" key="1">
    <citation type="submission" date="2018-05" db="EMBL/GenBank/DDBJ databases">
        <title>Genomic Encyclopedia of Type Strains, Phase IV (KMG-IV): sequencing the most valuable type-strain genomes for metagenomic binning, comparative biology and taxonomic classification.</title>
        <authorList>
            <person name="Goeker M."/>
        </authorList>
    </citation>
    <scope>NUCLEOTIDE SEQUENCE [LARGE SCALE GENOMIC DNA]</scope>
    <source>
        <strain evidence="5 6">JC118</strain>
    </source>
</reference>